<dbReference type="PANTHER" id="PTHR19932:SF10">
    <property type="entry name" value="WD REPEAT AND HMG-BOX DNA-BINDING PROTEIN 1"/>
    <property type="match status" value="1"/>
</dbReference>
<keyword evidence="1" id="KW-0472">Membrane</keyword>
<feature type="chain" id="PRO_5045071681" evidence="2">
    <location>
        <begin position="23"/>
        <end position="457"/>
    </location>
</feature>
<evidence type="ECO:0000313" key="3">
    <source>
        <dbReference type="EMBL" id="UYM15430.1"/>
    </source>
</evidence>
<sequence length="457" mass="50184">MSMPMIMGAFLLLGAITTGSQANPASQRTLLPTKASPSTGFSLEEKGKIDFSDDIKLPSYSYVKAMTFSPDSRYLNTGIRFSTKESDKVAKGGEKPYHFEYGGRYITYDIGQINHPVEVEKTAIRHSFNYDNSFTPDGRHLVRIDEVGQIVIHNVEDIKHPAHVMTLPWQNSIDDNKTTQASCVKVSSSGTFMVAGGRDGLIQIYNISDPKKPIKQSVIETDYTLTDVAISPDEKWMAFTGNGFRLMVYDLADLSNPKLLATEKMPGDKPGHWSISVAIAPDSKWLAVAGYTFRHSLLLYDMQHPQKPVLTTVPEEITRPVSFVDISRDGKLMALGTLGKDSGVTIYNVADPKEVKKADFIAANTGSCSGAFNPGKNELALDLGDKEIGLFTYRYDLSSLGAEKPVEPDNPHLSKSYAIFQESVIVIMSVAAAVLLTVTGIAIHHFATRNKLKKLPL</sequence>
<keyword evidence="1" id="KW-0812">Transmembrane</keyword>
<dbReference type="EMBL" id="CP103300">
    <property type="protein sequence ID" value="UYM15430.1"/>
    <property type="molecule type" value="Genomic_DNA"/>
</dbReference>
<feature type="signal peptide" evidence="2">
    <location>
        <begin position="1"/>
        <end position="22"/>
    </location>
</feature>
<organism evidence="3 4">
    <name type="scientific">Endozoicomonas euniceicola</name>
    <dbReference type="NCBI Taxonomy" id="1234143"/>
    <lineage>
        <taxon>Bacteria</taxon>
        <taxon>Pseudomonadati</taxon>
        <taxon>Pseudomonadota</taxon>
        <taxon>Gammaproteobacteria</taxon>
        <taxon>Oceanospirillales</taxon>
        <taxon>Endozoicomonadaceae</taxon>
        <taxon>Endozoicomonas</taxon>
    </lineage>
</organism>
<dbReference type="PANTHER" id="PTHR19932">
    <property type="entry name" value="WD REPEAT AND HMG-BOX DNA BINDING PROTEIN"/>
    <property type="match status" value="1"/>
</dbReference>
<dbReference type="InterPro" id="IPR001680">
    <property type="entry name" value="WD40_rpt"/>
</dbReference>
<dbReference type="Gene3D" id="2.130.10.10">
    <property type="entry name" value="YVTN repeat-like/Quinoprotein amine dehydrogenase"/>
    <property type="match status" value="2"/>
</dbReference>
<reference evidence="3" key="1">
    <citation type="submission" date="2022-10" db="EMBL/GenBank/DDBJ databases">
        <title>Completed Genome Sequence of two octocoral isolated bacterium, Endozoicomonas euniceicola EF212T and Endozoicomonas gorgoniicola PS125T.</title>
        <authorList>
            <person name="Chiou Y.-J."/>
            <person name="Chen Y.-H."/>
        </authorList>
    </citation>
    <scope>NUCLEOTIDE SEQUENCE</scope>
    <source>
        <strain evidence="3">EF212</strain>
    </source>
</reference>
<proteinExistence type="predicted"/>
<dbReference type="InterPro" id="IPR015943">
    <property type="entry name" value="WD40/YVTN_repeat-like_dom_sf"/>
</dbReference>
<dbReference type="SMART" id="SM00320">
    <property type="entry name" value="WD40"/>
    <property type="match status" value="4"/>
</dbReference>
<name>A0ABY6GRQ4_9GAMM</name>
<dbReference type="RefSeq" id="WP_262597433.1">
    <property type="nucleotide sequence ID" value="NZ_CP103300.1"/>
</dbReference>
<feature type="transmembrane region" description="Helical" evidence="1">
    <location>
        <begin position="424"/>
        <end position="447"/>
    </location>
</feature>
<evidence type="ECO:0000256" key="2">
    <source>
        <dbReference type="SAM" id="SignalP"/>
    </source>
</evidence>
<accession>A0ABY6GRQ4</accession>
<keyword evidence="4" id="KW-1185">Reference proteome</keyword>
<protein>
    <submittedName>
        <fullName evidence="3">WD40 repeat domain-containing protein</fullName>
    </submittedName>
</protein>
<keyword evidence="2" id="KW-0732">Signal</keyword>
<evidence type="ECO:0000256" key="1">
    <source>
        <dbReference type="SAM" id="Phobius"/>
    </source>
</evidence>
<gene>
    <name evidence="3" type="ORF">NX720_21680</name>
</gene>
<dbReference type="Pfam" id="PF00400">
    <property type="entry name" value="WD40"/>
    <property type="match status" value="1"/>
</dbReference>
<evidence type="ECO:0000313" key="4">
    <source>
        <dbReference type="Proteomes" id="UP001163255"/>
    </source>
</evidence>
<dbReference type="SUPFAM" id="SSF69322">
    <property type="entry name" value="Tricorn protease domain 2"/>
    <property type="match status" value="1"/>
</dbReference>
<dbReference type="Proteomes" id="UP001163255">
    <property type="component" value="Chromosome"/>
</dbReference>
<keyword evidence="1" id="KW-1133">Transmembrane helix</keyword>